<evidence type="ECO:0000256" key="5">
    <source>
        <dbReference type="ARBA" id="ARBA00023125"/>
    </source>
</evidence>
<proteinExistence type="predicted"/>
<dbReference type="CDD" id="cd12148">
    <property type="entry name" value="fungal_TF_MHR"/>
    <property type="match status" value="1"/>
</dbReference>
<dbReference type="PROSITE" id="PS00463">
    <property type="entry name" value="ZN2_CY6_FUNGAL_1"/>
    <property type="match status" value="1"/>
</dbReference>
<feature type="compositionally biased region" description="Polar residues" evidence="8">
    <location>
        <begin position="69"/>
        <end position="81"/>
    </location>
</feature>
<dbReference type="SMART" id="SM00066">
    <property type="entry name" value="GAL4"/>
    <property type="match status" value="1"/>
</dbReference>
<dbReference type="Pfam" id="PF04082">
    <property type="entry name" value="Fungal_trans"/>
    <property type="match status" value="1"/>
</dbReference>
<evidence type="ECO:0000256" key="7">
    <source>
        <dbReference type="ARBA" id="ARBA00023242"/>
    </source>
</evidence>
<keyword evidence="6" id="KW-0804">Transcription</keyword>
<dbReference type="CDD" id="cd00067">
    <property type="entry name" value="GAL4"/>
    <property type="match status" value="1"/>
</dbReference>
<feature type="region of interest" description="Disordered" evidence="8">
    <location>
        <begin position="588"/>
        <end position="607"/>
    </location>
</feature>
<keyword evidence="3" id="KW-0862">Zinc</keyword>
<dbReference type="GO" id="GO:0005634">
    <property type="term" value="C:nucleus"/>
    <property type="evidence" value="ECO:0007669"/>
    <property type="project" value="UniProtKB-SubCell"/>
</dbReference>
<protein>
    <recommendedName>
        <fullName evidence="9">Zn(2)-C6 fungal-type domain-containing protein</fullName>
    </recommendedName>
</protein>
<dbReference type="Proteomes" id="UP000184188">
    <property type="component" value="Unassembled WGS sequence"/>
</dbReference>
<dbReference type="VEuPathDB" id="FungiDB:ASPZODRAFT_13449"/>
<dbReference type="PROSITE" id="PS50048">
    <property type="entry name" value="ZN2_CY6_FUNGAL_2"/>
    <property type="match status" value="1"/>
</dbReference>
<evidence type="ECO:0000256" key="1">
    <source>
        <dbReference type="ARBA" id="ARBA00004123"/>
    </source>
</evidence>
<dbReference type="GO" id="GO:0045944">
    <property type="term" value="P:positive regulation of transcription by RNA polymerase II"/>
    <property type="evidence" value="ECO:0007669"/>
    <property type="project" value="TreeGrafter"/>
</dbReference>
<dbReference type="GO" id="GO:0006351">
    <property type="term" value="P:DNA-templated transcription"/>
    <property type="evidence" value="ECO:0007669"/>
    <property type="project" value="InterPro"/>
</dbReference>
<evidence type="ECO:0000256" key="8">
    <source>
        <dbReference type="SAM" id="MobiDB-lite"/>
    </source>
</evidence>
<keyword evidence="5" id="KW-0238">DNA-binding</keyword>
<keyword evidence="11" id="KW-1185">Reference proteome</keyword>
<dbReference type="PANTHER" id="PTHR47782">
    <property type="entry name" value="ZN(II)2CYS6 TRANSCRIPTION FACTOR (EUROFUNG)-RELATED"/>
    <property type="match status" value="1"/>
</dbReference>
<keyword evidence="7" id="KW-0539">Nucleus</keyword>
<evidence type="ECO:0000259" key="9">
    <source>
        <dbReference type="PROSITE" id="PS50048"/>
    </source>
</evidence>
<name>A0A1L9ST34_9EURO</name>
<feature type="domain" description="Zn(2)-C6 fungal-type" evidence="9">
    <location>
        <begin position="8"/>
        <end position="36"/>
    </location>
</feature>
<evidence type="ECO:0000313" key="11">
    <source>
        <dbReference type="Proteomes" id="UP000184188"/>
    </source>
</evidence>
<keyword evidence="4" id="KW-0805">Transcription regulation</keyword>
<dbReference type="RefSeq" id="XP_022584875.1">
    <property type="nucleotide sequence ID" value="XM_022723545.1"/>
</dbReference>
<dbReference type="SMART" id="SM00906">
    <property type="entry name" value="Fungal_trans"/>
    <property type="match status" value="1"/>
</dbReference>
<dbReference type="Pfam" id="PF00172">
    <property type="entry name" value="Zn_clus"/>
    <property type="match status" value="1"/>
</dbReference>
<evidence type="ECO:0000256" key="6">
    <source>
        <dbReference type="ARBA" id="ARBA00023163"/>
    </source>
</evidence>
<dbReference type="OrthoDB" id="189997at2759"/>
<feature type="compositionally biased region" description="Basic and acidic residues" evidence="8">
    <location>
        <begin position="82"/>
        <end position="98"/>
    </location>
</feature>
<keyword evidence="2" id="KW-0479">Metal-binding</keyword>
<comment type="subcellular location">
    <subcellularLocation>
        <location evidence="1">Nucleus</location>
    </subcellularLocation>
</comment>
<evidence type="ECO:0000256" key="3">
    <source>
        <dbReference type="ARBA" id="ARBA00022833"/>
    </source>
</evidence>
<evidence type="ECO:0000256" key="4">
    <source>
        <dbReference type="ARBA" id="ARBA00023015"/>
    </source>
</evidence>
<dbReference type="AlphaFoldDB" id="A0A1L9ST34"/>
<reference evidence="11" key="1">
    <citation type="journal article" date="2017" name="Genome Biol.">
        <title>Comparative genomics reveals high biological diversity and specific adaptations in the industrially and medically important fungal genus Aspergillus.</title>
        <authorList>
            <person name="de Vries R.P."/>
            <person name="Riley R."/>
            <person name="Wiebenga A."/>
            <person name="Aguilar-Osorio G."/>
            <person name="Amillis S."/>
            <person name="Uchima C.A."/>
            <person name="Anderluh G."/>
            <person name="Asadollahi M."/>
            <person name="Askin M."/>
            <person name="Barry K."/>
            <person name="Battaglia E."/>
            <person name="Bayram O."/>
            <person name="Benocci T."/>
            <person name="Braus-Stromeyer S.A."/>
            <person name="Caldana C."/>
            <person name="Canovas D."/>
            <person name="Cerqueira G.C."/>
            <person name="Chen F."/>
            <person name="Chen W."/>
            <person name="Choi C."/>
            <person name="Clum A."/>
            <person name="Dos Santos R.A."/>
            <person name="Damasio A.R."/>
            <person name="Diallinas G."/>
            <person name="Emri T."/>
            <person name="Fekete E."/>
            <person name="Flipphi M."/>
            <person name="Freyberg S."/>
            <person name="Gallo A."/>
            <person name="Gournas C."/>
            <person name="Habgood R."/>
            <person name="Hainaut M."/>
            <person name="Harispe M.L."/>
            <person name="Henrissat B."/>
            <person name="Hilden K.S."/>
            <person name="Hope R."/>
            <person name="Hossain A."/>
            <person name="Karabika E."/>
            <person name="Karaffa L."/>
            <person name="Karanyi Z."/>
            <person name="Krasevec N."/>
            <person name="Kuo A."/>
            <person name="Kusch H."/>
            <person name="LaButti K."/>
            <person name="Lagendijk E.L."/>
            <person name="Lapidus A."/>
            <person name="Levasseur A."/>
            <person name="Lindquist E."/>
            <person name="Lipzen A."/>
            <person name="Logrieco A.F."/>
            <person name="MacCabe A."/>
            <person name="Maekelae M.R."/>
            <person name="Malavazi I."/>
            <person name="Melin P."/>
            <person name="Meyer V."/>
            <person name="Mielnichuk N."/>
            <person name="Miskei M."/>
            <person name="Molnar A.P."/>
            <person name="Mule G."/>
            <person name="Ngan C.Y."/>
            <person name="Orejas M."/>
            <person name="Orosz E."/>
            <person name="Ouedraogo J.P."/>
            <person name="Overkamp K.M."/>
            <person name="Park H.-S."/>
            <person name="Perrone G."/>
            <person name="Piumi F."/>
            <person name="Punt P.J."/>
            <person name="Ram A.F."/>
            <person name="Ramon A."/>
            <person name="Rauscher S."/>
            <person name="Record E."/>
            <person name="Riano-Pachon D.M."/>
            <person name="Robert V."/>
            <person name="Roehrig J."/>
            <person name="Ruller R."/>
            <person name="Salamov A."/>
            <person name="Salih N.S."/>
            <person name="Samson R.A."/>
            <person name="Sandor E."/>
            <person name="Sanguinetti M."/>
            <person name="Schuetze T."/>
            <person name="Sepcic K."/>
            <person name="Shelest E."/>
            <person name="Sherlock G."/>
            <person name="Sophianopoulou V."/>
            <person name="Squina F.M."/>
            <person name="Sun H."/>
            <person name="Susca A."/>
            <person name="Todd R.B."/>
            <person name="Tsang A."/>
            <person name="Unkles S.E."/>
            <person name="van de Wiele N."/>
            <person name="van Rossen-Uffink D."/>
            <person name="Oliveira J.V."/>
            <person name="Vesth T.C."/>
            <person name="Visser J."/>
            <person name="Yu J.-H."/>
            <person name="Zhou M."/>
            <person name="Andersen M.R."/>
            <person name="Archer D.B."/>
            <person name="Baker S.E."/>
            <person name="Benoit I."/>
            <person name="Brakhage A.A."/>
            <person name="Braus G.H."/>
            <person name="Fischer R."/>
            <person name="Frisvad J.C."/>
            <person name="Goldman G.H."/>
            <person name="Houbraken J."/>
            <person name="Oakley B."/>
            <person name="Pocsi I."/>
            <person name="Scazzocchio C."/>
            <person name="Seiboth B."/>
            <person name="vanKuyk P.A."/>
            <person name="Wortman J."/>
            <person name="Dyer P.S."/>
            <person name="Grigoriev I.V."/>
        </authorList>
    </citation>
    <scope>NUCLEOTIDE SEQUENCE [LARGE SCALE GENOMIC DNA]</scope>
    <source>
        <strain evidence="11">CBS 506.65</strain>
    </source>
</reference>
<dbReference type="GO" id="GO:0000981">
    <property type="term" value="F:DNA-binding transcription factor activity, RNA polymerase II-specific"/>
    <property type="evidence" value="ECO:0007669"/>
    <property type="project" value="InterPro"/>
</dbReference>
<dbReference type="EMBL" id="KV878337">
    <property type="protein sequence ID" value="OJJ50365.1"/>
    <property type="molecule type" value="Genomic_DNA"/>
</dbReference>
<feature type="region of interest" description="Disordered" evidence="8">
    <location>
        <begin position="67"/>
        <end position="115"/>
    </location>
</feature>
<dbReference type="InterPro" id="IPR001138">
    <property type="entry name" value="Zn2Cys6_DnaBD"/>
</dbReference>
<evidence type="ECO:0000256" key="2">
    <source>
        <dbReference type="ARBA" id="ARBA00022723"/>
    </source>
</evidence>
<dbReference type="InterPro" id="IPR036864">
    <property type="entry name" value="Zn2-C6_fun-type_DNA-bd_sf"/>
</dbReference>
<organism evidence="10 11">
    <name type="scientific">Penicilliopsis zonata CBS 506.65</name>
    <dbReference type="NCBI Taxonomy" id="1073090"/>
    <lineage>
        <taxon>Eukaryota</taxon>
        <taxon>Fungi</taxon>
        <taxon>Dikarya</taxon>
        <taxon>Ascomycota</taxon>
        <taxon>Pezizomycotina</taxon>
        <taxon>Eurotiomycetes</taxon>
        <taxon>Eurotiomycetidae</taxon>
        <taxon>Eurotiales</taxon>
        <taxon>Aspergillaceae</taxon>
        <taxon>Penicilliopsis</taxon>
    </lineage>
</organism>
<dbReference type="SUPFAM" id="SSF57701">
    <property type="entry name" value="Zn2/Cys6 DNA-binding domain"/>
    <property type="match status" value="1"/>
</dbReference>
<dbReference type="Gene3D" id="4.10.240.10">
    <property type="entry name" value="Zn(2)-C6 fungal-type DNA-binding domain"/>
    <property type="match status" value="1"/>
</dbReference>
<dbReference type="GO" id="GO:0043565">
    <property type="term" value="F:sequence-specific DNA binding"/>
    <property type="evidence" value="ECO:0007669"/>
    <property type="project" value="TreeGrafter"/>
</dbReference>
<dbReference type="PANTHER" id="PTHR47782:SF1">
    <property type="entry name" value="PYRIMIDINE PATHWAY REGULATORY PROTEIN 1"/>
    <property type="match status" value="1"/>
</dbReference>
<evidence type="ECO:0000313" key="10">
    <source>
        <dbReference type="EMBL" id="OJJ50365.1"/>
    </source>
</evidence>
<accession>A0A1L9ST34</accession>
<sequence>MPGAPVTACLRCRQKKKRCDQKLPKCRLCELAGVECLGYDAVTRRKVPRSYISSLEQQVAYLKAKLEEQSQNGHAQTPVSESSRDPERSSAAAEEHSVHATASHGSIAAAPTQSRPSRELLLPRILLTDLVDCQLPSQHGRLSGFLRELGGETISLPSRETAQVLITAYFQSVNVGMPLLHELTFDNKVNLLYSMPRAVNLVDTHNSPESRMAVFFVFEVFAIGLLSMQKQDPAAIPSWLADRYHTTALSALSEIGVPNTVQGVQALLLLGQYSYHHPTLRAVAKTISSALRLAVDLRLHEDHSAAGLDFFTLDTMRRTFWVAYAMDRNISMVLGVPSCLSDGVISAQFPSEIADQYITPNANPLSERRPLSGSKRVSLHLFRYRQIQSEIRTMLYERPIIQYMSMVLDEWQEQMRQRIEMWYHSVPATESLNDCDKRIIETFEVTYNSALFYLLRPSPNIPSPSGDQLVAMTHAAQNMITLYQQFFLQRVLTIYWQSVENISSAGTALMLAYAQSSRVRAAISFRRLESLSRTCSSVLWAMVEHFPAFRNKRDAFDETASRILSNLIGNAENEFPLQTVDVDGQDEQDAARMTANDTSSVIDGEDTLPLTEDLPFFTTSQRDFRQSGDPQYESDPHGGATPDGIRLADLDEGLSFLWQAIANPNGHFTSTWI</sequence>
<dbReference type="STRING" id="1073090.A0A1L9ST34"/>
<dbReference type="GO" id="GO:0008270">
    <property type="term" value="F:zinc ion binding"/>
    <property type="evidence" value="ECO:0007669"/>
    <property type="project" value="InterPro"/>
</dbReference>
<dbReference type="InterPro" id="IPR052202">
    <property type="entry name" value="Yeast_MetPath_Reg"/>
</dbReference>
<dbReference type="InterPro" id="IPR007219">
    <property type="entry name" value="XnlR_reg_dom"/>
</dbReference>
<dbReference type="GeneID" id="34610010"/>
<feature type="region of interest" description="Disordered" evidence="8">
    <location>
        <begin position="621"/>
        <end position="644"/>
    </location>
</feature>
<gene>
    <name evidence="10" type="ORF">ASPZODRAFT_13449</name>
</gene>